<sequence>MLYEYKPPSALAKVSSKSPYSTKTGLFANIHLEASLIPQLFLNCFLSPLSALTDPTIEYGFQRLQKIIPRHPGDPERLPREIILKRAADLAEALYSMPNRVHAVASSSSPKSVQPSAASSAFGMHMPGL</sequence>
<keyword evidence="8 10" id="KW-0804">Transcription</keyword>
<evidence type="ECO:0000256" key="10">
    <source>
        <dbReference type="RuleBase" id="RU004489"/>
    </source>
</evidence>
<accession>A0A3P7NMU0</accession>
<feature type="domain" description="Transcription factor COE helix-loop-helix" evidence="12">
    <location>
        <begin position="52"/>
        <end position="95"/>
    </location>
</feature>
<evidence type="ECO:0000256" key="8">
    <source>
        <dbReference type="ARBA" id="ARBA00023163"/>
    </source>
</evidence>
<dbReference type="AlphaFoldDB" id="A0A3P7NMU0"/>
<organism evidence="13 14">
    <name type="scientific">Dibothriocephalus latus</name>
    <name type="common">Fish tapeworm</name>
    <name type="synonym">Diphyllobothrium latum</name>
    <dbReference type="NCBI Taxonomy" id="60516"/>
    <lineage>
        <taxon>Eukaryota</taxon>
        <taxon>Metazoa</taxon>
        <taxon>Spiralia</taxon>
        <taxon>Lophotrochozoa</taxon>
        <taxon>Platyhelminthes</taxon>
        <taxon>Cestoda</taxon>
        <taxon>Eucestoda</taxon>
        <taxon>Diphyllobothriidea</taxon>
        <taxon>Diphyllobothriidae</taxon>
        <taxon>Dibothriocephalus</taxon>
    </lineage>
</organism>
<evidence type="ECO:0000259" key="12">
    <source>
        <dbReference type="Pfam" id="PF16423"/>
    </source>
</evidence>
<gene>
    <name evidence="13" type="ORF">DILT_LOCUS16783</name>
</gene>
<feature type="non-terminal residue" evidence="13">
    <location>
        <position position="129"/>
    </location>
</feature>
<name>A0A3P7NMU0_DIBLA</name>
<keyword evidence="6 10" id="KW-0805">Transcription regulation</keyword>
<evidence type="ECO:0000256" key="1">
    <source>
        <dbReference type="ARBA" id="ARBA00004123"/>
    </source>
</evidence>
<dbReference type="EMBL" id="UYRU01087107">
    <property type="protein sequence ID" value="VDN35467.1"/>
    <property type="molecule type" value="Genomic_DNA"/>
</dbReference>
<dbReference type="GO" id="GO:0005634">
    <property type="term" value="C:nucleus"/>
    <property type="evidence" value="ECO:0007669"/>
    <property type="project" value="UniProtKB-SubCell"/>
</dbReference>
<comment type="subcellular location">
    <subcellularLocation>
        <location evidence="1 10">Nucleus</location>
    </subcellularLocation>
</comment>
<evidence type="ECO:0000256" key="2">
    <source>
        <dbReference type="ARBA" id="ARBA00010340"/>
    </source>
</evidence>
<evidence type="ECO:0000256" key="6">
    <source>
        <dbReference type="ARBA" id="ARBA00023015"/>
    </source>
</evidence>
<evidence type="ECO:0000313" key="13">
    <source>
        <dbReference type="EMBL" id="VDN35467.1"/>
    </source>
</evidence>
<evidence type="ECO:0000256" key="4">
    <source>
        <dbReference type="ARBA" id="ARBA00022771"/>
    </source>
</evidence>
<evidence type="ECO:0000256" key="7">
    <source>
        <dbReference type="ARBA" id="ARBA00023125"/>
    </source>
</evidence>
<protein>
    <recommendedName>
        <fullName evidence="12">Transcription factor COE helix-loop-helix domain-containing protein</fullName>
    </recommendedName>
</protein>
<dbReference type="Proteomes" id="UP000281553">
    <property type="component" value="Unassembled WGS sequence"/>
</dbReference>
<evidence type="ECO:0000256" key="11">
    <source>
        <dbReference type="SAM" id="MobiDB-lite"/>
    </source>
</evidence>
<dbReference type="Gene3D" id="1.10.287.4280">
    <property type="match status" value="1"/>
</dbReference>
<keyword evidence="3 10" id="KW-0479">Metal-binding</keyword>
<keyword evidence="5 10" id="KW-0862">Zinc</keyword>
<dbReference type="GO" id="GO:0008270">
    <property type="term" value="F:zinc ion binding"/>
    <property type="evidence" value="ECO:0007669"/>
    <property type="project" value="UniProtKB-KW"/>
</dbReference>
<keyword evidence="10" id="KW-0217">Developmental protein</keyword>
<dbReference type="OrthoDB" id="25246at2759"/>
<evidence type="ECO:0000313" key="14">
    <source>
        <dbReference type="Proteomes" id="UP000281553"/>
    </source>
</evidence>
<keyword evidence="4 10" id="KW-0863">Zinc-finger</keyword>
<feature type="region of interest" description="Disordered" evidence="11">
    <location>
        <begin position="105"/>
        <end position="129"/>
    </location>
</feature>
<dbReference type="GO" id="GO:0003677">
    <property type="term" value="F:DNA binding"/>
    <property type="evidence" value="ECO:0007669"/>
    <property type="project" value="UniProtKB-KW"/>
</dbReference>
<dbReference type="InterPro" id="IPR003523">
    <property type="entry name" value="Transcription_factor_COE"/>
</dbReference>
<dbReference type="FunFam" id="1.10.287.4280:FF:000001">
    <property type="entry name" value="transcription factor COE1 isoform X2"/>
    <property type="match status" value="1"/>
</dbReference>
<keyword evidence="14" id="KW-1185">Reference proteome</keyword>
<keyword evidence="7 10" id="KW-0238">DNA-binding</keyword>
<dbReference type="InterPro" id="IPR032201">
    <property type="entry name" value="COE_HLH"/>
</dbReference>
<reference evidence="13 14" key="1">
    <citation type="submission" date="2018-11" db="EMBL/GenBank/DDBJ databases">
        <authorList>
            <consortium name="Pathogen Informatics"/>
        </authorList>
    </citation>
    <scope>NUCLEOTIDE SEQUENCE [LARGE SCALE GENOMIC DNA]</scope>
</reference>
<comment type="similarity">
    <text evidence="2 10">Belongs to the COE family.</text>
</comment>
<evidence type="ECO:0000256" key="9">
    <source>
        <dbReference type="ARBA" id="ARBA00023242"/>
    </source>
</evidence>
<evidence type="ECO:0000256" key="5">
    <source>
        <dbReference type="ARBA" id="ARBA00022833"/>
    </source>
</evidence>
<evidence type="ECO:0000256" key="3">
    <source>
        <dbReference type="ARBA" id="ARBA00022723"/>
    </source>
</evidence>
<keyword evidence="9 10" id="KW-0539">Nucleus</keyword>
<dbReference type="PANTHER" id="PTHR10747">
    <property type="entry name" value="TRANSCRIPTION FACTOR COE FAMILY MEMBER"/>
    <property type="match status" value="1"/>
</dbReference>
<feature type="compositionally biased region" description="Low complexity" evidence="11">
    <location>
        <begin position="105"/>
        <end position="121"/>
    </location>
</feature>
<proteinExistence type="inferred from homology"/>
<dbReference type="GO" id="GO:0006355">
    <property type="term" value="P:regulation of DNA-templated transcription"/>
    <property type="evidence" value="ECO:0007669"/>
    <property type="project" value="InterPro"/>
</dbReference>
<dbReference type="Pfam" id="PF16423">
    <property type="entry name" value="COE1_HLH"/>
    <property type="match status" value="1"/>
</dbReference>